<proteinExistence type="predicted"/>
<dbReference type="PANTHER" id="PTHR46375">
    <property type="entry name" value="KELCH REPEAT AND BTB DOMAIN-CONTAINING PROTEIN 13-RELATED"/>
    <property type="match status" value="1"/>
</dbReference>
<gene>
    <name evidence="1" type="ORF">NQ318_009978</name>
</gene>
<organism evidence="1 2">
    <name type="scientific">Aromia moschata</name>
    <dbReference type="NCBI Taxonomy" id="1265417"/>
    <lineage>
        <taxon>Eukaryota</taxon>
        <taxon>Metazoa</taxon>
        <taxon>Ecdysozoa</taxon>
        <taxon>Arthropoda</taxon>
        <taxon>Hexapoda</taxon>
        <taxon>Insecta</taxon>
        <taxon>Pterygota</taxon>
        <taxon>Neoptera</taxon>
        <taxon>Endopterygota</taxon>
        <taxon>Coleoptera</taxon>
        <taxon>Polyphaga</taxon>
        <taxon>Cucujiformia</taxon>
        <taxon>Chrysomeloidea</taxon>
        <taxon>Cerambycidae</taxon>
        <taxon>Cerambycinae</taxon>
        <taxon>Callichromatini</taxon>
        <taxon>Aromia</taxon>
    </lineage>
</organism>
<dbReference type="EMBL" id="JAPWTK010000150">
    <property type="protein sequence ID" value="KAJ8947833.1"/>
    <property type="molecule type" value="Genomic_DNA"/>
</dbReference>
<dbReference type="Proteomes" id="UP001162162">
    <property type="component" value="Unassembled WGS sequence"/>
</dbReference>
<dbReference type="InterPro" id="IPR052392">
    <property type="entry name" value="Kelch-BTB_domain-containing"/>
</dbReference>
<protein>
    <recommendedName>
        <fullName evidence="3">Kelch motif family protein</fullName>
    </recommendedName>
</protein>
<dbReference type="SUPFAM" id="SSF117281">
    <property type="entry name" value="Kelch motif"/>
    <property type="match status" value="1"/>
</dbReference>
<comment type="caution">
    <text evidence="1">The sequence shown here is derived from an EMBL/GenBank/DDBJ whole genome shotgun (WGS) entry which is preliminary data.</text>
</comment>
<keyword evidence="2" id="KW-1185">Reference proteome</keyword>
<dbReference type="AlphaFoldDB" id="A0AAV8YAI4"/>
<reference evidence="1" key="1">
    <citation type="journal article" date="2023" name="Insect Mol. Biol.">
        <title>Genome sequencing provides insights into the evolution of gene families encoding plant cell wall-degrading enzymes in longhorned beetles.</title>
        <authorList>
            <person name="Shin N.R."/>
            <person name="Okamura Y."/>
            <person name="Kirsch R."/>
            <person name="Pauchet Y."/>
        </authorList>
    </citation>
    <scope>NUCLEOTIDE SEQUENCE</scope>
    <source>
        <strain evidence="1">AMC_N1</strain>
    </source>
</reference>
<dbReference type="InterPro" id="IPR015915">
    <property type="entry name" value="Kelch-typ_b-propeller"/>
</dbReference>
<accession>A0AAV8YAI4</accession>
<dbReference type="Gene3D" id="2.120.10.80">
    <property type="entry name" value="Kelch-type beta propeller"/>
    <property type="match status" value="1"/>
</dbReference>
<evidence type="ECO:0000313" key="2">
    <source>
        <dbReference type="Proteomes" id="UP001162162"/>
    </source>
</evidence>
<dbReference type="PANTHER" id="PTHR46375:SF3">
    <property type="entry name" value="KELCH REPEAT AND BTB DOMAIN-CONTAINING PROTEIN 13"/>
    <property type="match status" value="1"/>
</dbReference>
<sequence>MEKSSEEIVLEIEDTPLTCKKRCINCKYHVTRQFYRERKTDNKIRDVKSKEFKNCFNIDCNKCQNLTGFKLMGYKEFVFMYGGEFLIGRGNWNTNFWVYDTIREKWERKGVMPFVRRHFETCMVGNNLYIMGGTGMYRLLQENMVWYNFKDDKWSGQIKLPCTSRQLKCCSFLNSFFILNINNKCGYFFNDNSSNWNKLVIKGDVTNCNSEFSIFANRSKLYVKGKNLTEFIVQDNELVLVSVKHITDMCYEKMETALCNDTIYTLYMRRFEDNDMYSLETYNLETGITDFIFQDVFNESIVSTDSQGCISSMSIFPLQYYILVEKNAMINDCFE</sequence>
<evidence type="ECO:0000313" key="1">
    <source>
        <dbReference type="EMBL" id="KAJ8947833.1"/>
    </source>
</evidence>
<name>A0AAV8YAI4_9CUCU</name>
<evidence type="ECO:0008006" key="3">
    <source>
        <dbReference type="Google" id="ProtNLM"/>
    </source>
</evidence>